<organism evidence="1 2">
    <name type="scientific">[Roseibacterium] beibuensis</name>
    <dbReference type="NCBI Taxonomy" id="1193142"/>
    <lineage>
        <taxon>Bacteria</taxon>
        <taxon>Pseudomonadati</taxon>
        <taxon>Pseudomonadota</taxon>
        <taxon>Alphaproteobacteria</taxon>
        <taxon>Rhodobacterales</taxon>
        <taxon>Roseobacteraceae</taxon>
        <taxon>Roseicyclus</taxon>
    </lineage>
</organism>
<name>A0ABP9LSV5_9RHOB</name>
<protein>
    <submittedName>
        <fullName evidence="1">Uncharacterized protein</fullName>
    </submittedName>
</protein>
<sequence length="70" mass="7580">MEFSVSGKSLQVVKDNYIGLALLRIEIGEQSDHARAAHEIAAPTYVIGEHSLNVIAFVFRIGATTLLLAL</sequence>
<dbReference type="Proteomes" id="UP001499910">
    <property type="component" value="Unassembled WGS sequence"/>
</dbReference>
<dbReference type="EMBL" id="BAABHW010000009">
    <property type="protein sequence ID" value="GAA5082113.1"/>
    <property type="molecule type" value="Genomic_DNA"/>
</dbReference>
<accession>A0ABP9LSV5</accession>
<proteinExistence type="predicted"/>
<evidence type="ECO:0000313" key="1">
    <source>
        <dbReference type="EMBL" id="GAA5082113.1"/>
    </source>
</evidence>
<reference evidence="2" key="1">
    <citation type="journal article" date="2019" name="Int. J. Syst. Evol. Microbiol.">
        <title>The Global Catalogue of Microorganisms (GCM) 10K type strain sequencing project: providing services to taxonomists for standard genome sequencing and annotation.</title>
        <authorList>
            <consortium name="The Broad Institute Genomics Platform"/>
            <consortium name="The Broad Institute Genome Sequencing Center for Infectious Disease"/>
            <person name="Wu L."/>
            <person name="Ma J."/>
        </authorList>
    </citation>
    <scope>NUCLEOTIDE SEQUENCE [LARGE SCALE GENOMIC DNA]</scope>
    <source>
        <strain evidence="2">JCM 18015</strain>
    </source>
</reference>
<comment type="caution">
    <text evidence="1">The sequence shown here is derived from an EMBL/GenBank/DDBJ whole genome shotgun (WGS) entry which is preliminary data.</text>
</comment>
<gene>
    <name evidence="1" type="ORF">GCM10023209_37430</name>
</gene>
<keyword evidence="2" id="KW-1185">Reference proteome</keyword>
<evidence type="ECO:0000313" key="2">
    <source>
        <dbReference type="Proteomes" id="UP001499910"/>
    </source>
</evidence>